<dbReference type="AlphaFoldDB" id="A0A4Q7DIP7"/>
<dbReference type="RefSeq" id="WP_130153930.1">
    <property type="nucleotide sequence ID" value="NZ_SCFB01000005.1"/>
</dbReference>
<evidence type="ECO:0000313" key="1">
    <source>
        <dbReference type="EMBL" id="RZI46178.1"/>
    </source>
</evidence>
<keyword evidence="2" id="KW-1185">Reference proteome</keyword>
<accession>A0A4Q7DIP7</accession>
<comment type="caution">
    <text evidence="1">The sequence shown here is derived from an EMBL/GenBank/DDBJ whole genome shotgun (WGS) entry which is preliminary data.</text>
</comment>
<gene>
    <name evidence="1" type="ORF">EQU50_04380</name>
</gene>
<sequence>MGDMAHVTDATQKQQLSPQWGQNFSAEANNRAIMTSLGFIPDQYDTTKTKVVPMAGFLAQSVRDAQLTRAIDSMIDSVFSYQALAYAALQVAPHVNATNPTGALPAPITIYSNGTGNGPSNTNPSEYALKTGSNYSIFLNQAGMFGPDEDDDVVTTPVSLNPDSSNAATASMKSPAQKVGMLLRCIFGIDSDTFNKKLNLSPLDMEDSGKVVTAIFDRVLGENRTGTGATLASRLAGIPVNCTNAWSASLTNGGNKAFGSGGNGIFNVGAGGGNILNFGNSGTTPSAYFDWWFSRNLGSNQAGITMTSARDASYDIQRLKLLLNSVVQPVTYSSGAQVVPINPIVAPNALNASGPGASSTASAAASTTSAADTIASGAATTAATAAN</sequence>
<protein>
    <submittedName>
        <fullName evidence="1">Uncharacterized protein</fullName>
    </submittedName>
</protein>
<name>A0A4Q7DIP7_9PROT</name>
<evidence type="ECO:0000313" key="2">
    <source>
        <dbReference type="Proteomes" id="UP000293550"/>
    </source>
</evidence>
<organism evidence="1 2">
    <name type="scientific">Candidatus Finniella inopinata</name>
    <dbReference type="NCBI Taxonomy" id="1696036"/>
    <lineage>
        <taxon>Bacteria</taxon>
        <taxon>Pseudomonadati</taxon>
        <taxon>Pseudomonadota</taxon>
        <taxon>Alphaproteobacteria</taxon>
        <taxon>Holosporales</taxon>
        <taxon>Candidatus Paracaedibacteraceae</taxon>
        <taxon>Candidatus Finniella</taxon>
    </lineage>
</organism>
<dbReference type="Proteomes" id="UP000293550">
    <property type="component" value="Unassembled WGS sequence"/>
</dbReference>
<dbReference type="EMBL" id="SCFB01000005">
    <property type="protein sequence ID" value="RZI46178.1"/>
    <property type="molecule type" value="Genomic_DNA"/>
</dbReference>
<proteinExistence type="predicted"/>
<reference evidence="1 2" key="1">
    <citation type="submission" date="2018-10" db="EMBL/GenBank/DDBJ databases">
        <title>An updated phylogeny of the Alphaproteobacteria reveals that the parasitic Rickettsiales and Holosporales have independent origins.</title>
        <authorList>
            <person name="Munoz-Gomez S.A."/>
            <person name="Hess S."/>
            <person name="Burger G."/>
            <person name="Lang B.F."/>
            <person name="Susko E."/>
            <person name="Slamovits C.H."/>
            <person name="Roger A.J."/>
        </authorList>
    </citation>
    <scope>NUCLEOTIDE SEQUENCE [LARGE SCALE GENOMIC DNA]</scope>
    <source>
        <strain evidence="1">HOLO01</strain>
    </source>
</reference>